<evidence type="ECO:0000313" key="3">
    <source>
        <dbReference type="Proteomes" id="UP001446871"/>
    </source>
</evidence>
<evidence type="ECO:0000313" key="2">
    <source>
        <dbReference type="EMBL" id="KAK8072420.1"/>
    </source>
</evidence>
<dbReference type="Proteomes" id="UP001446871">
    <property type="component" value="Unassembled WGS sequence"/>
</dbReference>
<sequence>MCHITQLHCEVCQANSRHLFLPCEDFLSDNVRDENGEVKNHIEPGKRFYCSDLKWPPDPDDDVSYWVCNACFESGRQTFKDSMKVVAWLNDPSASQSDYVSKLRDKLPNSQTDTSSGEGHLPVEFDDLAGTTRGNLVSLYSNKEFPDHLWDDRIASTDNCYMTIWMPCCPVCKDPMVSPRRGLGIIDVEIEPTSELWRWLAVHQRLAPHEAQAFEINVATGFISKVCAICRNMEIVLRQQVHDHLQDTTGPRSWAITTWLLSRGMLGKTFYNFNFLNVGLPDTMPPPIKDIMGLMAKSWKGLTNGIAFGDCIVDSDPPVSYSASLTRHSKPLLHLDQWVRLVDSYSDKELNVNRPPRSLDIMAGSDDIASLMSNMPDDGPVVIDHDLGMDAEDDNGRNGEDTSDRSNRSDKDQAEENDNDSVSSDTTYTSYEPPADLPEFHFRPKKPKEYIMPWRGFFDMKNSNMSEPYGMSTTSTLERIAIGSVDPIIALWHILGNFIKTLPATKAKKYHGHKRADWEEAHTCLGTIVKFVATVREHPEKMYKHKLLLQPGQYTRKIERILRILDTLVTDVVRESGYETEDVHSDISELPVDVLAYYHRSIAEGLLDLYTPEMSCSEGDNGSLIVTIQGLAVYNSEWTTQRYRIPSQHRQLHVLKFEAPSFKESFADAANEGKFVGVMRRSLFGEVAAGRMHGERRVIAHSRVEETPDDESHSATKAKNKDSQNISALANGHKSSTKKHVHFASSPNLVQEAEPPMPWWEMDQNAAGPSTVNQANGSAPDEDALMADADVIDFDDGEGAFVLCNKGGWHYHDNHGSPMGEQIPLPGLGLELTD</sequence>
<name>A0ABR1VME4_9PEZI</name>
<accession>A0ABR1VME4</accession>
<proteinExistence type="predicted"/>
<gene>
    <name evidence="2" type="ORF">PG996_005768</name>
</gene>
<feature type="compositionally biased region" description="Low complexity" evidence="1">
    <location>
        <begin position="420"/>
        <end position="432"/>
    </location>
</feature>
<comment type="caution">
    <text evidence="2">The sequence shown here is derived from an EMBL/GenBank/DDBJ whole genome shotgun (WGS) entry which is preliminary data.</text>
</comment>
<evidence type="ECO:0000256" key="1">
    <source>
        <dbReference type="SAM" id="MobiDB-lite"/>
    </source>
</evidence>
<feature type="region of interest" description="Disordered" evidence="1">
    <location>
        <begin position="701"/>
        <end position="724"/>
    </location>
</feature>
<feature type="compositionally biased region" description="Basic and acidic residues" evidence="1">
    <location>
        <begin position="383"/>
        <end position="414"/>
    </location>
</feature>
<feature type="compositionally biased region" description="Basic and acidic residues" evidence="1">
    <location>
        <begin position="701"/>
        <end position="722"/>
    </location>
</feature>
<organism evidence="2 3">
    <name type="scientific">Apiospora saccharicola</name>
    <dbReference type="NCBI Taxonomy" id="335842"/>
    <lineage>
        <taxon>Eukaryota</taxon>
        <taxon>Fungi</taxon>
        <taxon>Dikarya</taxon>
        <taxon>Ascomycota</taxon>
        <taxon>Pezizomycotina</taxon>
        <taxon>Sordariomycetes</taxon>
        <taxon>Xylariomycetidae</taxon>
        <taxon>Amphisphaeriales</taxon>
        <taxon>Apiosporaceae</taxon>
        <taxon>Apiospora</taxon>
    </lineage>
</organism>
<protein>
    <submittedName>
        <fullName evidence="2">Uncharacterized protein</fullName>
    </submittedName>
</protein>
<keyword evidence="3" id="KW-1185">Reference proteome</keyword>
<reference evidence="2 3" key="1">
    <citation type="submission" date="2023-01" db="EMBL/GenBank/DDBJ databases">
        <title>Analysis of 21 Apiospora genomes using comparative genomics revels a genus with tremendous synthesis potential of carbohydrate active enzymes and secondary metabolites.</title>
        <authorList>
            <person name="Sorensen T."/>
        </authorList>
    </citation>
    <scope>NUCLEOTIDE SEQUENCE [LARGE SCALE GENOMIC DNA]</scope>
    <source>
        <strain evidence="2 3">CBS 83171</strain>
    </source>
</reference>
<dbReference type="EMBL" id="JAQQWM010000003">
    <property type="protein sequence ID" value="KAK8072420.1"/>
    <property type="molecule type" value="Genomic_DNA"/>
</dbReference>
<feature type="region of interest" description="Disordered" evidence="1">
    <location>
        <begin position="373"/>
        <end position="442"/>
    </location>
</feature>